<name>A0A6G0XIZ9_9STRA</name>
<organism evidence="8 9">
    <name type="scientific">Aphanomyces euteiches</name>
    <dbReference type="NCBI Taxonomy" id="100861"/>
    <lineage>
        <taxon>Eukaryota</taxon>
        <taxon>Sar</taxon>
        <taxon>Stramenopiles</taxon>
        <taxon>Oomycota</taxon>
        <taxon>Saprolegniomycetes</taxon>
        <taxon>Saprolegniales</taxon>
        <taxon>Verrucalvaceae</taxon>
        <taxon>Aphanomyces</taxon>
    </lineage>
</organism>
<comment type="subcellular location">
    <subcellularLocation>
        <location evidence="1">Mitochondrion membrane</location>
    </subcellularLocation>
</comment>
<dbReference type="InterPro" id="IPR050355">
    <property type="entry name" value="RCF1"/>
</dbReference>
<dbReference type="VEuPathDB" id="FungiDB:AeMF1_018928"/>
<dbReference type="EMBL" id="VJMJ01000054">
    <property type="protein sequence ID" value="KAF0740188.1"/>
    <property type="molecule type" value="Genomic_DNA"/>
</dbReference>
<proteinExistence type="predicted"/>
<sequence>MHFFFSRRRAAKSKTNFVKMMNQETGMEKLKRKCLENPFVPVGAVVTTAVLVGGMTTFLKGGDSRTQQKFMRARVFAQGATVVAVAVSSLLVNKNSFLSKWLAENAVLPVDKP</sequence>
<evidence type="ECO:0000256" key="5">
    <source>
        <dbReference type="ARBA" id="ARBA00023136"/>
    </source>
</evidence>
<keyword evidence="9" id="KW-1185">Reference proteome</keyword>
<feature type="transmembrane region" description="Helical" evidence="6">
    <location>
        <begin position="71"/>
        <end position="92"/>
    </location>
</feature>
<evidence type="ECO:0000256" key="1">
    <source>
        <dbReference type="ARBA" id="ARBA00004325"/>
    </source>
</evidence>
<comment type="caution">
    <text evidence="8">The sequence shown here is derived from an EMBL/GenBank/DDBJ whole genome shotgun (WGS) entry which is preliminary data.</text>
</comment>
<gene>
    <name evidence="8" type="ORF">Ae201684_004419</name>
</gene>
<evidence type="ECO:0000313" key="9">
    <source>
        <dbReference type="Proteomes" id="UP000481153"/>
    </source>
</evidence>
<accession>A0A6G0XIZ9</accession>
<reference evidence="8 9" key="1">
    <citation type="submission" date="2019-07" db="EMBL/GenBank/DDBJ databases">
        <title>Genomics analysis of Aphanomyces spp. identifies a new class of oomycete effector associated with host adaptation.</title>
        <authorList>
            <person name="Gaulin E."/>
        </authorList>
    </citation>
    <scope>NUCLEOTIDE SEQUENCE [LARGE SCALE GENOMIC DNA]</scope>
    <source>
        <strain evidence="8 9">ATCC 201684</strain>
    </source>
</reference>
<dbReference type="PROSITE" id="PS51503">
    <property type="entry name" value="HIG1"/>
    <property type="match status" value="1"/>
</dbReference>
<feature type="transmembrane region" description="Helical" evidence="6">
    <location>
        <begin position="39"/>
        <end position="59"/>
    </location>
</feature>
<evidence type="ECO:0000256" key="3">
    <source>
        <dbReference type="ARBA" id="ARBA00022989"/>
    </source>
</evidence>
<dbReference type="InterPro" id="IPR007667">
    <property type="entry name" value="Hypoxia_induced_domain"/>
</dbReference>
<evidence type="ECO:0000313" key="8">
    <source>
        <dbReference type="EMBL" id="KAF0740188.1"/>
    </source>
</evidence>
<keyword evidence="4" id="KW-0496">Mitochondrion</keyword>
<dbReference type="PANTHER" id="PTHR12297">
    <property type="entry name" value="HYPOXIA-INDUCBILE GENE 1 HIG1 -RELATED"/>
    <property type="match status" value="1"/>
</dbReference>
<keyword evidence="3 6" id="KW-1133">Transmembrane helix</keyword>
<dbReference type="Proteomes" id="UP000481153">
    <property type="component" value="Unassembled WGS sequence"/>
</dbReference>
<evidence type="ECO:0000256" key="2">
    <source>
        <dbReference type="ARBA" id="ARBA00022692"/>
    </source>
</evidence>
<feature type="domain" description="HIG1" evidence="7">
    <location>
        <begin position="11"/>
        <end position="103"/>
    </location>
</feature>
<evidence type="ECO:0000256" key="4">
    <source>
        <dbReference type="ARBA" id="ARBA00023128"/>
    </source>
</evidence>
<keyword evidence="2 6" id="KW-0812">Transmembrane</keyword>
<dbReference type="Gene3D" id="6.10.140.1320">
    <property type="match status" value="1"/>
</dbReference>
<keyword evidence="5 6" id="KW-0472">Membrane</keyword>
<dbReference type="AlphaFoldDB" id="A0A6G0XIZ9"/>
<dbReference type="GO" id="GO:0031966">
    <property type="term" value="C:mitochondrial membrane"/>
    <property type="evidence" value="ECO:0007669"/>
    <property type="project" value="UniProtKB-SubCell"/>
</dbReference>
<evidence type="ECO:0000256" key="6">
    <source>
        <dbReference type="SAM" id="Phobius"/>
    </source>
</evidence>
<evidence type="ECO:0000259" key="7">
    <source>
        <dbReference type="PROSITE" id="PS51503"/>
    </source>
</evidence>
<dbReference type="PANTHER" id="PTHR12297:SF3">
    <property type="entry name" value="HIG1 DOMAIN FAMILY MEMBER 1A"/>
    <property type="match status" value="1"/>
</dbReference>
<dbReference type="Pfam" id="PF04588">
    <property type="entry name" value="HIG_1_N"/>
    <property type="match status" value="1"/>
</dbReference>
<protein>
    <recommendedName>
        <fullName evidence="7">HIG1 domain-containing protein</fullName>
    </recommendedName>
</protein>